<keyword evidence="1" id="KW-0732">Signal</keyword>
<reference evidence="2" key="1">
    <citation type="submission" date="2022-12" db="EMBL/GenBank/DDBJ databases">
        <authorList>
            <person name="Krivoruchko A.V."/>
            <person name="Elkin A."/>
        </authorList>
    </citation>
    <scope>NUCLEOTIDE SEQUENCE</scope>
    <source>
        <strain evidence="2">IEGM 1391</strain>
    </source>
</reference>
<dbReference type="EMBL" id="JAPWIJ010000010">
    <property type="protein sequence ID" value="MCZ4521155.1"/>
    <property type="molecule type" value="Genomic_DNA"/>
</dbReference>
<evidence type="ECO:0000313" key="3">
    <source>
        <dbReference type="Proteomes" id="UP001081071"/>
    </source>
</evidence>
<dbReference type="Proteomes" id="UP001081071">
    <property type="component" value="Unassembled WGS sequence"/>
</dbReference>
<organism evidence="2 3">
    <name type="scientific">Rhodococcus ruber</name>
    <dbReference type="NCBI Taxonomy" id="1830"/>
    <lineage>
        <taxon>Bacteria</taxon>
        <taxon>Bacillati</taxon>
        <taxon>Actinomycetota</taxon>
        <taxon>Actinomycetes</taxon>
        <taxon>Mycobacteriales</taxon>
        <taxon>Nocardiaceae</taxon>
        <taxon>Rhodococcus</taxon>
    </lineage>
</organism>
<dbReference type="PROSITE" id="PS51257">
    <property type="entry name" value="PROKAR_LIPOPROTEIN"/>
    <property type="match status" value="1"/>
</dbReference>
<proteinExistence type="predicted"/>
<evidence type="ECO:0000256" key="1">
    <source>
        <dbReference type="SAM" id="SignalP"/>
    </source>
</evidence>
<protein>
    <recommendedName>
        <fullName evidence="4">Lipoprotein</fullName>
    </recommendedName>
</protein>
<evidence type="ECO:0008006" key="4">
    <source>
        <dbReference type="Google" id="ProtNLM"/>
    </source>
</evidence>
<comment type="caution">
    <text evidence="2">The sequence shown here is derived from an EMBL/GenBank/DDBJ whole genome shotgun (WGS) entry which is preliminary data.</text>
</comment>
<feature type="signal peptide" evidence="1">
    <location>
        <begin position="1"/>
        <end position="19"/>
    </location>
</feature>
<sequence>MKNFSRAGMAATLMATACALSGCAPTVGERTETFELTGQRVDIVNSNVNMPVDVSERPDLAGVVVTLKTETIGKSARMPDWSLDGTSLNVGTPCDAGFVGYCEGRFSVVVPAGTEVYLNGSPATLR</sequence>
<accession>A0ABT4ML94</accession>
<feature type="chain" id="PRO_5047255409" description="Lipoprotein" evidence="1">
    <location>
        <begin position="20"/>
        <end position="126"/>
    </location>
</feature>
<evidence type="ECO:0000313" key="2">
    <source>
        <dbReference type="EMBL" id="MCZ4521155.1"/>
    </source>
</evidence>
<gene>
    <name evidence="2" type="ORF">O4220_21800</name>
</gene>
<keyword evidence="3" id="KW-1185">Reference proteome</keyword>
<name>A0ABT4ML94_9NOCA</name>
<dbReference type="RefSeq" id="WP_269607580.1">
    <property type="nucleotide sequence ID" value="NZ_JAPWIJ010000010.1"/>
</dbReference>